<comment type="caution">
    <text evidence="2">The sequence shown here is derived from an EMBL/GenBank/DDBJ whole genome shotgun (WGS) entry which is preliminary data.</text>
</comment>
<reference evidence="2 3" key="1">
    <citation type="journal article" date="2018" name="Front. Plant Sci.">
        <title>Red Clover (Trifolium pratense) and Zigzag Clover (T. medium) - A Picture of Genomic Similarities and Differences.</title>
        <authorList>
            <person name="Dluhosova J."/>
            <person name="Istvanek J."/>
            <person name="Nedelnik J."/>
            <person name="Repkova J."/>
        </authorList>
    </citation>
    <scope>NUCLEOTIDE SEQUENCE [LARGE SCALE GENOMIC DNA]</scope>
    <source>
        <strain evidence="3">cv. 10/8</strain>
        <tissue evidence="2">Leaf</tissue>
    </source>
</reference>
<dbReference type="AlphaFoldDB" id="A0A392UPK2"/>
<feature type="non-terminal residue" evidence="2">
    <location>
        <position position="66"/>
    </location>
</feature>
<name>A0A392UPK2_9FABA</name>
<proteinExistence type="predicted"/>
<protein>
    <submittedName>
        <fullName evidence="2">Uncharacterized protein</fullName>
    </submittedName>
</protein>
<evidence type="ECO:0000313" key="3">
    <source>
        <dbReference type="Proteomes" id="UP000265520"/>
    </source>
</evidence>
<feature type="region of interest" description="Disordered" evidence="1">
    <location>
        <begin position="1"/>
        <end position="66"/>
    </location>
</feature>
<accession>A0A392UPK2</accession>
<dbReference type="Proteomes" id="UP000265520">
    <property type="component" value="Unassembled WGS sequence"/>
</dbReference>
<keyword evidence="3" id="KW-1185">Reference proteome</keyword>
<organism evidence="2 3">
    <name type="scientific">Trifolium medium</name>
    <dbReference type="NCBI Taxonomy" id="97028"/>
    <lineage>
        <taxon>Eukaryota</taxon>
        <taxon>Viridiplantae</taxon>
        <taxon>Streptophyta</taxon>
        <taxon>Embryophyta</taxon>
        <taxon>Tracheophyta</taxon>
        <taxon>Spermatophyta</taxon>
        <taxon>Magnoliopsida</taxon>
        <taxon>eudicotyledons</taxon>
        <taxon>Gunneridae</taxon>
        <taxon>Pentapetalae</taxon>
        <taxon>rosids</taxon>
        <taxon>fabids</taxon>
        <taxon>Fabales</taxon>
        <taxon>Fabaceae</taxon>
        <taxon>Papilionoideae</taxon>
        <taxon>50 kb inversion clade</taxon>
        <taxon>NPAAA clade</taxon>
        <taxon>Hologalegina</taxon>
        <taxon>IRL clade</taxon>
        <taxon>Trifolieae</taxon>
        <taxon>Trifolium</taxon>
    </lineage>
</organism>
<evidence type="ECO:0000313" key="2">
    <source>
        <dbReference type="EMBL" id="MCI74677.1"/>
    </source>
</evidence>
<evidence type="ECO:0000256" key="1">
    <source>
        <dbReference type="SAM" id="MobiDB-lite"/>
    </source>
</evidence>
<feature type="compositionally biased region" description="Polar residues" evidence="1">
    <location>
        <begin position="30"/>
        <end position="52"/>
    </location>
</feature>
<dbReference type="EMBL" id="LXQA010865521">
    <property type="protein sequence ID" value="MCI74677.1"/>
    <property type="molecule type" value="Genomic_DNA"/>
</dbReference>
<sequence length="66" mass="7253">MFQKKRTRQANPEQAQPEPEGMDVEANAGISKSSNDNVSNFQAQTLLISSPLNKPDDDIDPSLLKP</sequence>